<dbReference type="EMBL" id="BMAR01000034">
    <property type="protein sequence ID" value="GFR50048.1"/>
    <property type="molecule type" value="Genomic_DNA"/>
</dbReference>
<evidence type="ECO:0000313" key="4">
    <source>
        <dbReference type="Proteomes" id="UP001054857"/>
    </source>
</evidence>
<feature type="transmembrane region" description="Helical" evidence="1">
    <location>
        <begin position="12"/>
        <end position="30"/>
    </location>
</feature>
<keyword evidence="1" id="KW-0472">Membrane</keyword>
<evidence type="ECO:0000256" key="1">
    <source>
        <dbReference type="SAM" id="Phobius"/>
    </source>
</evidence>
<keyword evidence="1" id="KW-1133">Transmembrane helix</keyword>
<organism evidence="3 4">
    <name type="scientific">Astrephomene gubernaculifera</name>
    <dbReference type="NCBI Taxonomy" id="47775"/>
    <lineage>
        <taxon>Eukaryota</taxon>
        <taxon>Viridiplantae</taxon>
        <taxon>Chlorophyta</taxon>
        <taxon>core chlorophytes</taxon>
        <taxon>Chlorophyceae</taxon>
        <taxon>CS clade</taxon>
        <taxon>Chlamydomonadales</taxon>
        <taxon>Astrephomenaceae</taxon>
        <taxon>Astrephomene</taxon>
    </lineage>
</organism>
<dbReference type="AlphaFoldDB" id="A0AAD3E0L1"/>
<dbReference type="Gene3D" id="3.40.50.150">
    <property type="entry name" value="Vaccinia Virus protein VP39"/>
    <property type="match status" value="1"/>
</dbReference>
<dbReference type="Proteomes" id="UP001054857">
    <property type="component" value="Unassembled WGS sequence"/>
</dbReference>
<keyword evidence="1" id="KW-0812">Transmembrane</keyword>
<dbReference type="NCBIfam" id="TIGR01444">
    <property type="entry name" value="fkbM_fam"/>
    <property type="match status" value="1"/>
</dbReference>
<evidence type="ECO:0000259" key="2">
    <source>
        <dbReference type="Pfam" id="PF05050"/>
    </source>
</evidence>
<evidence type="ECO:0000313" key="3">
    <source>
        <dbReference type="EMBL" id="GFR50048.1"/>
    </source>
</evidence>
<comment type="caution">
    <text evidence="3">The sequence shown here is derived from an EMBL/GenBank/DDBJ whole genome shotgun (WGS) entry which is preliminary data.</text>
</comment>
<dbReference type="InterPro" id="IPR006342">
    <property type="entry name" value="FkbM_mtfrase"/>
</dbReference>
<protein>
    <recommendedName>
        <fullName evidence="2">Methyltransferase FkbM domain-containing protein</fullName>
    </recommendedName>
</protein>
<dbReference type="SUPFAM" id="SSF53335">
    <property type="entry name" value="S-adenosyl-L-methionine-dependent methyltransferases"/>
    <property type="match status" value="1"/>
</dbReference>
<proteinExistence type="predicted"/>
<accession>A0AAD3E0L1</accession>
<feature type="domain" description="Methyltransferase FkbM" evidence="2">
    <location>
        <begin position="245"/>
        <end position="328"/>
    </location>
</feature>
<dbReference type="InterPro" id="IPR052514">
    <property type="entry name" value="SAM-dependent_MTase"/>
</dbReference>
<keyword evidence="4" id="KW-1185">Reference proteome</keyword>
<dbReference type="Pfam" id="PF05050">
    <property type="entry name" value="Methyltransf_21"/>
    <property type="match status" value="1"/>
</dbReference>
<gene>
    <name evidence="3" type="ORF">Agub_g12099</name>
</gene>
<dbReference type="PANTHER" id="PTHR34203:SF15">
    <property type="entry name" value="SLL1173 PROTEIN"/>
    <property type="match status" value="1"/>
</dbReference>
<reference evidence="3 4" key="1">
    <citation type="journal article" date="2021" name="Sci. Rep.">
        <title>Genome sequencing of the multicellular alga Astrephomene provides insights into convergent evolution of germ-soma differentiation.</title>
        <authorList>
            <person name="Yamashita S."/>
            <person name="Yamamoto K."/>
            <person name="Matsuzaki R."/>
            <person name="Suzuki S."/>
            <person name="Yamaguchi H."/>
            <person name="Hirooka S."/>
            <person name="Minakuchi Y."/>
            <person name="Miyagishima S."/>
            <person name="Kawachi M."/>
            <person name="Toyoda A."/>
            <person name="Nozaki H."/>
        </authorList>
    </citation>
    <scope>NUCLEOTIDE SEQUENCE [LARGE SCALE GENOMIC DNA]</scope>
    <source>
        <strain evidence="3 4">NIES-4017</strain>
    </source>
</reference>
<name>A0AAD3E0L1_9CHLO</name>
<dbReference type="PANTHER" id="PTHR34203">
    <property type="entry name" value="METHYLTRANSFERASE, FKBM FAMILY PROTEIN"/>
    <property type="match status" value="1"/>
</dbReference>
<dbReference type="InterPro" id="IPR029063">
    <property type="entry name" value="SAM-dependent_MTases_sf"/>
</dbReference>
<sequence>MAQLVQWSRHRLSGSFACTLLIGMVAMLPLSHCCWRPLAEGQEKLRDAALRKAYSSDPFGCTPEKAASQANKLVSGIKQRTYHSACADHWWLRHLAELNLKVPRHTTVVDVGCNKGYFSATALNYLAPAHGDQLQKFYNSHLKQKVYSRPCGGCNECKQAPAKFPNHGQQTVDVFCYEPSNIHLKSLTTARDSVYGPPDTAISTEAAKDRTHVRFHIRQAAVSNRTGVAQFPVECNTNYCSLDSKSEGALQSVNVTTIDTEMASLGLPYIDVLKIDTEGFDPAVLAGAYAALRNHRIGILSFEYHHLWSRSGGTLKQCSRYLQELGYICFYDGPVLAKITGSCWDNRYELKRWSNIVCVLQGSEMEVVMTSGSFIGRELGLELANMHH</sequence>